<evidence type="ECO:0000313" key="2">
    <source>
        <dbReference type="EMBL" id="TXB69672.1"/>
    </source>
</evidence>
<accession>A0A5C6S7B1</accession>
<dbReference type="PANTHER" id="PTHR30543:SF21">
    <property type="entry name" value="NAD(P)H-DEPENDENT FMN REDUCTASE LOT6"/>
    <property type="match status" value="1"/>
</dbReference>
<protein>
    <submittedName>
        <fullName evidence="2">NAD(P)H-dependent oxidoreductase</fullName>
    </submittedName>
</protein>
<dbReference type="EMBL" id="VOPL01000002">
    <property type="protein sequence ID" value="TXB69672.1"/>
    <property type="molecule type" value="Genomic_DNA"/>
</dbReference>
<dbReference type="InterPro" id="IPR029039">
    <property type="entry name" value="Flavoprotein-like_sf"/>
</dbReference>
<dbReference type="Pfam" id="PF03358">
    <property type="entry name" value="FMN_red"/>
    <property type="match status" value="1"/>
</dbReference>
<dbReference type="AlphaFoldDB" id="A0A5C6S7B1"/>
<feature type="domain" description="NADPH-dependent FMN reductase-like" evidence="1">
    <location>
        <begin position="1"/>
        <end position="129"/>
    </location>
</feature>
<organism evidence="2 3">
    <name type="scientific">Paracoccus aurantiacus</name>
    <dbReference type="NCBI Taxonomy" id="2599412"/>
    <lineage>
        <taxon>Bacteria</taxon>
        <taxon>Pseudomonadati</taxon>
        <taxon>Pseudomonadota</taxon>
        <taxon>Alphaproteobacteria</taxon>
        <taxon>Rhodobacterales</taxon>
        <taxon>Paracoccaceae</taxon>
        <taxon>Paracoccus</taxon>
    </lineage>
</organism>
<sequence>MEILAISGSARLASTNTALLRSVATHSPPDIHVSLFDGLAGLPVFSPDLEVEPLPQAVADFVARIRDCDGIILSCPEYVRAIPGGLKNAIDWLVSRDEIVQKPIALMHASHRGDDMLMQLRLVLTTVSTRFADQIFLRFELMKKSPDEIAFLLSRSEHKAAIESYLHRFEEFCRDERMAARQKSTQSPFFS</sequence>
<dbReference type="GO" id="GO:0016491">
    <property type="term" value="F:oxidoreductase activity"/>
    <property type="evidence" value="ECO:0007669"/>
    <property type="project" value="InterPro"/>
</dbReference>
<name>A0A5C6S7B1_9RHOB</name>
<reference evidence="2 3" key="1">
    <citation type="submission" date="2019-08" db="EMBL/GenBank/DDBJ databases">
        <authorList>
            <person name="Ye J."/>
        </authorList>
    </citation>
    <scope>NUCLEOTIDE SEQUENCE [LARGE SCALE GENOMIC DNA]</scope>
    <source>
        <strain evidence="2 3">TK008</strain>
    </source>
</reference>
<dbReference type="Proteomes" id="UP000321562">
    <property type="component" value="Unassembled WGS sequence"/>
</dbReference>
<evidence type="ECO:0000259" key="1">
    <source>
        <dbReference type="Pfam" id="PF03358"/>
    </source>
</evidence>
<dbReference type="OrthoDB" id="9812295at2"/>
<dbReference type="GO" id="GO:0005829">
    <property type="term" value="C:cytosol"/>
    <property type="evidence" value="ECO:0007669"/>
    <property type="project" value="TreeGrafter"/>
</dbReference>
<keyword evidence="3" id="KW-1185">Reference proteome</keyword>
<gene>
    <name evidence="2" type="ORF">FQV27_06010</name>
</gene>
<proteinExistence type="predicted"/>
<dbReference type="PANTHER" id="PTHR30543">
    <property type="entry name" value="CHROMATE REDUCTASE"/>
    <property type="match status" value="1"/>
</dbReference>
<dbReference type="GO" id="GO:0010181">
    <property type="term" value="F:FMN binding"/>
    <property type="evidence" value="ECO:0007669"/>
    <property type="project" value="TreeGrafter"/>
</dbReference>
<dbReference type="InterPro" id="IPR005025">
    <property type="entry name" value="FMN_Rdtase-like_dom"/>
</dbReference>
<evidence type="ECO:0000313" key="3">
    <source>
        <dbReference type="Proteomes" id="UP000321562"/>
    </source>
</evidence>
<comment type="caution">
    <text evidence="2">The sequence shown here is derived from an EMBL/GenBank/DDBJ whole genome shotgun (WGS) entry which is preliminary data.</text>
</comment>
<dbReference type="RefSeq" id="WP_147096962.1">
    <property type="nucleotide sequence ID" value="NZ_JBHUFH010000001.1"/>
</dbReference>
<dbReference type="SUPFAM" id="SSF52218">
    <property type="entry name" value="Flavoproteins"/>
    <property type="match status" value="1"/>
</dbReference>
<dbReference type="InterPro" id="IPR050712">
    <property type="entry name" value="NAD(P)H-dep_reductase"/>
</dbReference>
<dbReference type="Gene3D" id="3.40.50.360">
    <property type="match status" value="1"/>
</dbReference>